<dbReference type="PROSITE" id="PS50982">
    <property type="entry name" value="MBD"/>
    <property type="match status" value="1"/>
</dbReference>
<evidence type="ECO:0000259" key="7">
    <source>
        <dbReference type="PROSITE" id="PS50982"/>
    </source>
</evidence>
<dbReference type="GO" id="GO:0005634">
    <property type="term" value="C:nucleus"/>
    <property type="evidence" value="ECO:0007669"/>
    <property type="project" value="UniProtKB-SubCell"/>
</dbReference>
<protein>
    <recommendedName>
        <fullName evidence="7">MBD domain-containing protein</fullName>
    </recommendedName>
</protein>
<feature type="domain" description="MBD" evidence="7">
    <location>
        <begin position="43"/>
        <end position="117"/>
    </location>
</feature>
<dbReference type="eggNOG" id="KOG4161">
    <property type="taxonomic scope" value="Eukaryota"/>
</dbReference>
<proteinExistence type="predicted"/>
<evidence type="ECO:0000256" key="3">
    <source>
        <dbReference type="ARBA" id="ARBA00023125"/>
    </source>
</evidence>
<evidence type="ECO:0000256" key="4">
    <source>
        <dbReference type="ARBA" id="ARBA00023163"/>
    </source>
</evidence>
<evidence type="ECO:0000256" key="5">
    <source>
        <dbReference type="ARBA" id="ARBA00023242"/>
    </source>
</evidence>
<dbReference type="InterPro" id="IPR016177">
    <property type="entry name" value="DNA-bd_dom_sf"/>
</dbReference>
<reference evidence="9" key="1">
    <citation type="journal article" date="2015" name="Nat. Plants">
        <title>Genome expansion of Arabis alpina linked with retrotransposition and reduced symmetric DNA methylation.</title>
        <authorList>
            <person name="Willing E.M."/>
            <person name="Rawat V."/>
            <person name="Mandakova T."/>
            <person name="Maumus F."/>
            <person name="James G.V."/>
            <person name="Nordstroem K.J."/>
            <person name="Becker C."/>
            <person name="Warthmann N."/>
            <person name="Chica C."/>
            <person name="Szarzynska B."/>
            <person name="Zytnicki M."/>
            <person name="Albani M.C."/>
            <person name="Kiefer C."/>
            <person name="Bergonzi S."/>
            <person name="Castaings L."/>
            <person name="Mateos J.L."/>
            <person name="Berns M.C."/>
            <person name="Bujdoso N."/>
            <person name="Piofczyk T."/>
            <person name="de Lorenzo L."/>
            <person name="Barrero-Sicilia C."/>
            <person name="Mateos I."/>
            <person name="Piednoel M."/>
            <person name="Hagmann J."/>
            <person name="Chen-Min-Tao R."/>
            <person name="Iglesias-Fernandez R."/>
            <person name="Schuster S.C."/>
            <person name="Alonso-Blanco C."/>
            <person name="Roudier F."/>
            <person name="Carbonero P."/>
            <person name="Paz-Ares J."/>
            <person name="Davis S.J."/>
            <person name="Pecinka A."/>
            <person name="Quesneville H."/>
            <person name="Colot V."/>
            <person name="Lysak M.A."/>
            <person name="Weigel D."/>
            <person name="Coupland G."/>
            <person name="Schneeberger K."/>
        </authorList>
    </citation>
    <scope>NUCLEOTIDE SEQUENCE [LARGE SCALE GENOMIC DNA]</scope>
    <source>
        <strain evidence="9">cv. Pajares</strain>
    </source>
</reference>
<keyword evidence="9" id="KW-1185">Reference proteome</keyword>
<dbReference type="AlphaFoldDB" id="A0A087GC65"/>
<dbReference type="OMA" id="QTHMSAS"/>
<dbReference type="GO" id="GO:0003677">
    <property type="term" value="F:DNA binding"/>
    <property type="evidence" value="ECO:0007669"/>
    <property type="project" value="UniProtKB-KW"/>
</dbReference>
<dbReference type="SUPFAM" id="SSF54171">
    <property type="entry name" value="DNA-binding domain"/>
    <property type="match status" value="1"/>
</dbReference>
<keyword evidence="2" id="KW-0805">Transcription regulation</keyword>
<gene>
    <name evidence="8" type="ordered locus">AALP_Aa8g387100</name>
</gene>
<dbReference type="EMBL" id="CM002876">
    <property type="protein sequence ID" value="KFK27467.1"/>
    <property type="molecule type" value="Genomic_DNA"/>
</dbReference>
<keyword evidence="3" id="KW-0238">DNA-binding</keyword>
<evidence type="ECO:0000256" key="2">
    <source>
        <dbReference type="ARBA" id="ARBA00023015"/>
    </source>
</evidence>
<feature type="compositionally biased region" description="Polar residues" evidence="6">
    <location>
        <begin position="14"/>
        <end position="23"/>
    </location>
</feature>
<dbReference type="Pfam" id="PF01429">
    <property type="entry name" value="MBD"/>
    <property type="match status" value="1"/>
</dbReference>
<sequence>MSLAGDFPPDPLLSSGSFNTTAGADQVHPSPINWARQAESNSRKRAAPGDSWLPPGWRIEDKVRTSGATAGIRDRYYYSPGGHKFRSKTEVLHYLEHGTLKKGTRKAVNTNFHSDKFEGQGSPKVSKKVKEAPVPFNFDFESPPEKVSWAMTKAGEEAWAPYIGDDKVQDSVRRDWINAFKMFHDWLTNISDKNQNFRFYTPVDA</sequence>
<organism evidence="8 9">
    <name type="scientific">Arabis alpina</name>
    <name type="common">Alpine rock-cress</name>
    <dbReference type="NCBI Taxonomy" id="50452"/>
    <lineage>
        <taxon>Eukaryota</taxon>
        <taxon>Viridiplantae</taxon>
        <taxon>Streptophyta</taxon>
        <taxon>Embryophyta</taxon>
        <taxon>Tracheophyta</taxon>
        <taxon>Spermatophyta</taxon>
        <taxon>Magnoliopsida</taxon>
        <taxon>eudicotyledons</taxon>
        <taxon>Gunneridae</taxon>
        <taxon>Pentapetalae</taxon>
        <taxon>rosids</taxon>
        <taxon>malvids</taxon>
        <taxon>Brassicales</taxon>
        <taxon>Brassicaceae</taxon>
        <taxon>Arabideae</taxon>
        <taxon>Arabis</taxon>
    </lineage>
</organism>
<dbReference type="PANTHER" id="PTHR12396">
    <property type="entry name" value="METHYL-CPG BINDING PROTEIN, MBD"/>
    <property type="match status" value="1"/>
</dbReference>
<feature type="region of interest" description="Disordered" evidence="6">
    <location>
        <begin position="1"/>
        <end position="30"/>
    </location>
</feature>
<keyword evidence="5" id="KW-0539">Nucleus</keyword>
<dbReference type="SMART" id="SM00391">
    <property type="entry name" value="MBD"/>
    <property type="match status" value="1"/>
</dbReference>
<dbReference type="Gramene" id="KFK27467">
    <property type="protein sequence ID" value="KFK27467"/>
    <property type="gene ID" value="AALP_AA8G387100"/>
</dbReference>
<dbReference type="Gene3D" id="3.30.890.10">
    <property type="entry name" value="Methyl-cpg-binding Protein 2, Chain A"/>
    <property type="match status" value="1"/>
</dbReference>
<feature type="region of interest" description="Disordered" evidence="6">
    <location>
        <begin position="36"/>
        <end position="55"/>
    </location>
</feature>
<dbReference type="CDD" id="cd01396">
    <property type="entry name" value="MeCP2_MBD"/>
    <property type="match status" value="1"/>
</dbReference>
<evidence type="ECO:0000313" key="9">
    <source>
        <dbReference type="Proteomes" id="UP000029120"/>
    </source>
</evidence>
<keyword evidence="4" id="KW-0804">Transcription</keyword>
<evidence type="ECO:0000313" key="8">
    <source>
        <dbReference type="EMBL" id="KFK27467.1"/>
    </source>
</evidence>
<dbReference type="PANTHER" id="PTHR12396:SF46">
    <property type="entry name" value="METHYL-CPG-BINDING DOMAIN-CONTAINING PROTEIN 6"/>
    <property type="match status" value="1"/>
</dbReference>
<evidence type="ECO:0000256" key="6">
    <source>
        <dbReference type="SAM" id="MobiDB-lite"/>
    </source>
</evidence>
<dbReference type="OrthoDB" id="10072024at2759"/>
<comment type="subcellular location">
    <subcellularLocation>
        <location evidence="1">Nucleus</location>
    </subcellularLocation>
</comment>
<dbReference type="Proteomes" id="UP000029120">
    <property type="component" value="Chromosome 8"/>
</dbReference>
<evidence type="ECO:0000256" key="1">
    <source>
        <dbReference type="ARBA" id="ARBA00004123"/>
    </source>
</evidence>
<name>A0A087GC65_ARAAL</name>
<dbReference type="InterPro" id="IPR001739">
    <property type="entry name" value="Methyl_CpG_DNA-bd"/>
</dbReference>
<accession>A0A087GC65</accession>